<reference evidence="4 5" key="1">
    <citation type="journal article" date="2021" name="Elife">
        <title>Chloroplast acquisition without the gene transfer in kleptoplastic sea slugs, Plakobranchus ocellatus.</title>
        <authorList>
            <person name="Maeda T."/>
            <person name="Takahashi S."/>
            <person name="Yoshida T."/>
            <person name="Shimamura S."/>
            <person name="Takaki Y."/>
            <person name="Nagai Y."/>
            <person name="Toyoda A."/>
            <person name="Suzuki Y."/>
            <person name="Arimoto A."/>
            <person name="Ishii H."/>
            <person name="Satoh N."/>
            <person name="Nishiyama T."/>
            <person name="Hasebe M."/>
            <person name="Maruyama T."/>
            <person name="Minagawa J."/>
            <person name="Obokata J."/>
            <person name="Shigenobu S."/>
        </authorList>
    </citation>
    <scope>NUCLEOTIDE SEQUENCE [LARGE SCALE GENOMIC DNA]</scope>
</reference>
<keyword evidence="2" id="KW-0472">Membrane</keyword>
<feature type="region of interest" description="Disordered" evidence="1">
    <location>
        <begin position="582"/>
        <end position="606"/>
    </location>
</feature>
<feature type="compositionally biased region" description="Polar residues" evidence="1">
    <location>
        <begin position="655"/>
        <end position="667"/>
    </location>
</feature>
<dbReference type="EMBL" id="BLXT01006100">
    <property type="protein sequence ID" value="GFO28982.1"/>
    <property type="molecule type" value="Genomic_DNA"/>
</dbReference>
<evidence type="ECO:0000313" key="5">
    <source>
        <dbReference type="Proteomes" id="UP000735302"/>
    </source>
</evidence>
<feature type="transmembrane region" description="Helical" evidence="2">
    <location>
        <begin position="611"/>
        <end position="634"/>
    </location>
</feature>
<evidence type="ECO:0000256" key="2">
    <source>
        <dbReference type="SAM" id="Phobius"/>
    </source>
</evidence>
<comment type="caution">
    <text evidence="4">The sequence shown here is derived from an EMBL/GenBank/DDBJ whole genome shotgun (WGS) entry which is preliminary data.</text>
</comment>
<evidence type="ECO:0000313" key="4">
    <source>
        <dbReference type="EMBL" id="GFO28982.1"/>
    </source>
</evidence>
<proteinExistence type="predicted"/>
<feature type="signal peptide" evidence="3">
    <location>
        <begin position="1"/>
        <end position="24"/>
    </location>
</feature>
<gene>
    <name evidence="4" type="ORF">PoB_005548700</name>
</gene>
<dbReference type="AlphaFoldDB" id="A0AAV4CCR7"/>
<keyword evidence="5" id="KW-1185">Reference proteome</keyword>
<dbReference type="Proteomes" id="UP000735302">
    <property type="component" value="Unassembled WGS sequence"/>
</dbReference>
<keyword evidence="2" id="KW-0812">Transmembrane</keyword>
<evidence type="ECO:0008006" key="6">
    <source>
        <dbReference type="Google" id="ProtNLM"/>
    </source>
</evidence>
<feature type="region of interest" description="Disordered" evidence="1">
    <location>
        <begin position="275"/>
        <end position="296"/>
    </location>
</feature>
<sequence>MLINALARFASGLILFLMVPGVFLQNDCSYYEEGTSPTLTCRLPANEMFNSFGPRIEVDGQLVNAGSCDRNGACSTDDASRFRPSFFINSTSNTANAGVTVDKITRKDTRLTCYKDGVPIPGAWCNIKVYVKASPPQCEGPRFVGDNTTAVTTCTTQRIYPGGKCDYRIRNLGEEDFQFLSLSASETDSRQYPGDKEFMCQLLIHITGMPEKTYHVRPEITPNLPGLPASAVATTPTYLPALTISPTALYSSSDNNHDVEYSASDEIEVNIRVTGNPPPNHFSLSKRDDETSPPVPLSEQDFSVTYSASSSDAEGTITLVITGGLDRGTTSFYTLKADNGVVGTEEFRYNFVVRREYTTPSKPVCDGPRFVDGGAAFVINCTSERVYPEGRCSLRNVSGPPLDQKPETIYANVASTKFPDDKKLTCQMRVPVREKTEGTYTFQVAVTLNGITSSPPITTEGYILPAVNLKPTALYDPTENNHEYDYPSSGVLALDIHVLGNPEPNRVQLRAGQGDGSAMVSLSSQDYQWEYDKTAGAVGGIIKLSITGGLREDVSTMYVLKAENGVSSTDEFEYKFSVRRAAVQPTADPQDQSGEEDEDSEEGGSSTNVPLIVGIIVAAVVVIAILVIALLIVLRRGRDPSEATPDSNFDPPYSSFDQPGPSFTNPDNGIYAELGATGENPPAYDTLREKSGVYSMPEDP</sequence>
<name>A0AAV4CCR7_9GAST</name>
<evidence type="ECO:0000256" key="1">
    <source>
        <dbReference type="SAM" id="MobiDB-lite"/>
    </source>
</evidence>
<keyword evidence="3" id="KW-0732">Signal</keyword>
<feature type="chain" id="PRO_5043506504" description="CUB domain-containing protein" evidence="3">
    <location>
        <begin position="25"/>
        <end position="700"/>
    </location>
</feature>
<accession>A0AAV4CCR7</accession>
<organism evidence="4 5">
    <name type="scientific">Plakobranchus ocellatus</name>
    <dbReference type="NCBI Taxonomy" id="259542"/>
    <lineage>
        <taxon>Eukaryota</taxon>
        <taxon>Metazoa</taxon>
        <taxon>Spiralia</taxon>
        <taxon>Lophotrochozoa</taxon>
        <taxon>Mollusca</taxon>
        <taxon>Gastropoda</taxon>
        <taxon>Heterobranchia</taxon>
        <taxon>Euthyneura</taxon>
        <taxon>Panpulmonata</taxon>
        <taxon>Sacoglossa</taxon>
        <taxon>Placobranchoidea</taxon>
        <taxon>Plakobranchidae</taxon>
        <taxon>Plakobranchus</taxon>
    </lineage>
</organism>
<feature type="compositionally biased region" description="Acidic residues" evidence="1">
    <location>
        <begin position="593"/>
        <end position="602"/>
    </location>
</feature>
<feature type="region of interest" description="Disordered" evidence="1">
    <location>
        <begin position="640"/>
        <end position="700"/>
    </location>
</feature>
<protein>
    <recommendedName>
        <fullName evidence="6">CUB domain-containing protein</fullName>
    </recommendedName>
</protein>
<evidence type="ECO:0000256" key="3">
    <source>
        <dbReference type="SAM" id="SignalP"/>
    </source>
</evidence>
<keyword evidence="2" id="KW-1133">Transmembrane helix</keyword>